<comment type="catalytic activity">
    <reaction evidence="8">
        <text>L-histidyl-[protein] + UTP = N(tele)-(5'-uridylyl)-L-histidyl-[protein] + diphosphate</text>
        <dbReference type="Rhea" id="RHEA:83891"/>
        <dbReference type="Rhea" id="RHEA-COMP:9745"/>
        <dbReference type="Rhea" id="RHEA-COMP:20239"/>
        <dbReference type="ChEBI" id="CHEBI:29979"/>
        <dbReference type="ChEBI" id="CHEBI:33019"/>
        <dbReference type="ChEBI" id="CHEBI:46398"/>
        <dbReference type="ChEBI" id="CHEBI:233474"/>
    </reaction>
</comment>
<comment type="catalytic activity">
    <reaction evidence="8">
        <text>L-seryl-[protein] + ATP = 3-O-(5'-adenylyl)-L-seryl-[protein] + diphosphate</text>
        <dbReference type="Rhea" id="RHEA:58120"/>
        <dbReference type="Rhea" id="RHEA-COMP:9863"/>
        <dbReference type="Rhea" id="RHEA-COMP:15073"/>
        <dbReference type="ChEBI" id="CHEBI:29999"/>
        <dbReference type="ChEBI" id="CHEBI:30616"/>
        <dbReference type="ChEBI" id="CHEBI:33019"/>
        <dbReference type="ChEBI" id="CHEBI:142516"/>
        <dbReference type="EC" id="2.7.7.108"/>
    </reaction>
</comment>
<comment type="catalytic activity">
    <reaction evidence="8">
        <text>L-threonyl-[protein] + ATP = 3-O-(5'-adenylyl)-L-threonyl-[protein] + diphosphate</text>
        <dbReference type="Rhea" id="RHEA:54292"/>
        <dbReference type="Rhea" id="RHEA-COMP:11060"/>
        <dbReference type="Rhea" id="RHEA-COMP:13847"/>
        <dbReference type="ChEBI" id="CHEBI:30013"/>
        <dbReference type="ChEBI" id="CHEBI:30616"/>
        <dbReference type="ChEBI" id="CHEBI:33019"/>
        <dbReference type="ChEBI" id="CHEBI:138113"/>
        <dbReference type="EC" id="2.7.7.108"/>
    </reaction>
</comment>
<keyword evidence="4 8" id="KW-0479">Metal-binding</keyword>
<keyword evidence="3 8" id="KW-0548">Nucleotidyltransferase</keyword>
<dbReference type="InterPro" id="IPR003846">
    <property type="entry name" value="SelO"/>
</dbReference>
<comment type="catalytic activity">
    <reaction evidence="8">
        <text>L-tyrosyl-[protein] + UTP = O-(5'-uridylyl)-L-tyrosyl-[protein] + diphosphate</text>
        <dbReference type="Rhea" id="RHEA:83887"/>
        <dbReference type="Rhea" id="RHEA-COMP:10136"/>
        <dbReference type="Rhea" id="RHEA-COMP:20238"/>
        <dbReference type="ChEBI" id="CHEBI:33019"/>
        <dbReference type="ChEBI" id="CHEBI:46398"/>
        <dbReference type="ChEBI" id="CHEBI:46858"/>
        <dbReference type="ChEBI" id="CHEBI:90602"/>
    </reaction>
</comment>
<evidence type="ECO:0000313" key="10">
    <source>
        <dbReference type="Proteomes" id="UP001209257"/>
    </source>
</evidence>
<accession>A0ABT2VPB8</accession>
<feature type="binding site" evidence="8">
    <location>
        <position position="247"/>
    </location>
    <ligand>
        <name>Mg(2+)</name>
        <dbReference type="ChEBI" id="CHEBI:18420"/>
    </ligand>
</feature>
<evidence type="ECO:0000256" key="7">
    <source>
        <dbReference type="ARBA" id="ARBA00022842"/>
    </source>
</evidence>
<comment type="similarity">
    <text evidence="1 8">Belongs to the SELO family.</text>
</comment>
<dbReference type="RefSeq" id="WP_262993651.1">
    <property type="nucleotide sequence ID" value="NZ_JAOTJC010000007.1"/>
</dbReference>
<organism evidence="9 10">
    <name type="scientific">Alteromonas salexigens</name>
    <dbReference type="NCBI Taxonomy" id="2982530"/>
    <lineage>
        <taxon>Bacteria</taxon>
        <taxon>Pseudomonadati</taxon>
        <taxon>Pseudomonadota</taxon>
        <taxon>Gammaproteobacteria</taxon>
        <taxon>Alteromonadales</taxon>
        <taxon>Alteromonadaceae</taxon>
        <taxon>Alteromonas/Salinimonas group</taxon>
        <taxon>Alteromonas</taxon>
    </lineage>
</organism>
<keyword evidence="8" id="KW-0464">Manganese</keyword>
<evidence type="ECO:0000256" key="5">
    <source>
        <dbReference type="ARBA" id="ARBA00022741"/>
    </source>
</evidence>
<dbReference type="NCBIfam" id="NF000658">
    <property type="entry name" value="PRK00029.1"/>
    <property type="match status" value="1"/>
</dbReference>
<dbReference type="EC" id="2.7.7.-" evidence="8"/>
<feature type="binding site" evidence="8">
    <location>
        <position position="256"/>
    </location>
    <ligand>
        <name>Mg(2+)</name>
        <dbReference type="ChEBI" id="CHEBI:18420"/>
    </ligand>
</feature>
<protein>
    <recommendedName>
        <fullName evidence="8">Protein nucleotidyltransferase YdiU</fullName>
        <ecNumber evidence="8">2.7.7.-</ecNumber>
    </recommendedName>
    <alternativeName>
        <fullName evidence="8">Protein adenylyltransferase YdiU</fullName>
        <ecNumber evidence="8">2.7.7.108</ecNumber>
    </alternativeName>
    <alternativeName>
        <fullName evidence="8">Protein uridylyltransferase YdiU</fullName>
        <ecNumber evidence="8">2.7.7.-</ecNumber>
    </alternativeName>
</protein>
<keyword evidence="10" id="KW-1185">Reference proteome</keyword>
<evidence type="ECO:0000256" key="4">
    <source>
        <dbReference type="ARBA" id="ARBA00022723"/>
    </source>
</evidence>
<evidence type="ECO:0000256" key="8">
    <source>
        <dbReference type="HAMAP-Rule" id="MF_00692"/>
    </source>
</evidence>
<comment type="caution">
    <text evidence="9">The sequence shown here is derived from an EMBL/GenBank/DDBJ whole genome shotgun (WGS) entry which is preliminary data.</text>
</comment>
<feature type="binding site" evidence="8">
    <location>
        <position position="87"/>
    </location>
    <ligand>
        <name>ATP</name>
        <dbReference type="ChEBI" id="CHEBI:30616"/>
    </ligand>
</feature>
<evidence type="ECO:0000256" key="1">
    <source>
        <dbReference type="ARBA" id="ARBA00009747"/>
    </source>
</evidence>
<dbReference type="HAMAP" id="MF_00692">
    <property type="entry name" value="SelO"/>
    <property type="match status" value="1"/>
</dbReference>
<evidence type="ECO:0000256" key="6">
    <source>
        <dbReference type="ARBA" id="ARBA00022840"/>
    </source>
</evidence>
<feature type="binding site" evidence="8">
    <location>
        <position position="86"/>
    </location>
    <ligand>
        <name>ATP</name>
        <dbReference type="ChEBI" id="CHEBI:30616"/>
    </ligand>
</feature>
<dbReference type="PANTHER" id="PTHR32057:SF14">
    <property type="entry name" value="PROTEIN ADENYLYLTRANSFERASE SELO, MITOCHONDRIAL"/>
    <property type="match status" value="1"/>
</dbReference>
<dbReference type="PANTHER" id="PTHR32057">
    <property type="entry name" value="PROTEIN ADENYLYLTRANSFERASE SELO, MITOCHONDRIAL"/>
    <property type="match status" value="1"/>
</dbReference>
<feature type="binding site" evidence="8">
    <location>
        <position position="170"/>
    </location>
    <ligand>
        <name>ATP</name>
        <dbReference type="ChEBI" id="CHEBI:30616"/>
    </ligand>
</feature>
<dbReference type="EMBL" id="JAOTJC010000007">
    <property type="protein sequence ID" value="MCU7554738.1"/>
    <property type="molecule type" value="Genomic_DNA"/>
</dbReference>
<evidence type="ECO:0000313" key="9">
    <source>
        <dbReference type="EMBL" id="MCU7554738.1"/>
    </source>
</evidence>
<proteinExistence type="inferred from homology"/>
<comment type="function">
    <text evidence="8">Nucleotidyltransferase involved in the post-translational modification of proteins. It can catalyze the addition of adenosine monophosphate (AMP) or uridine monophosphate (UMP) to a protein, resulting in modifications known as AMPylation and UMPylation.</text>
</comment>
<evidence type="ECO:0000256" key="2">
    <source>
        <dbReference type="ARBA" id="ARBA00022679"/>
    </source>
</evidence>
<dbReference type="EC" id="2.7.7.108" evidence="8"/>
<dbReference type="Pfam" id="PF02696">
    <property type="entry name" value="SelO"/>
    <property type="match status" value="1"/>
</dbReference>
<feature type="binding site" evidence="8">
    <location>
        <position position="119"/>
    </location>
    <ligand>
        <name>ATP</name>
        <dbReference type="ChEBI" id="CHEBI:30616"/>
    </ligand>
</feature>
<feature type="binding site" evidence="8">
    <location>
        <position position="120"/>
    </location>
    <ligand>
        <name>ATP</name>
        <dbReference type="ChEBI" id="CHEBI:30616"/>
    </ligand>
</feature>
<evidence type="ECO:0000256" key="3">
    <source>
        <dbReference type="ARBA" id="ARBA00022695"/>
    </source>
</evidence>
<feature type="binding site" evidence="8">
    <location>
        <position position="256"/>
    </location>
    <ligand>
        <name>ATP</name>
        <dbReference type="ChEBI" id="CHEBI:30616"/>
    </ligand>
</feature>
<keyword evidence="7 8" id="KW-0460">Magnesium</keyword>
<gene>
    <name evidence="8" type="primary">ydiU</name>
    <name evidence="8" type="synonym">selO</name>
    <name evidence="9" type="ORF">OCL06_09015</name>
</gene>
<feature type="binding site" evidence="8">
    <location>
        <position position="177"/>
    </location>
    <ligand>
        <name>ATP</name>
        <dbReference type="ChEBI" id="CHEBI:30616"/>
    </ligand>
</feature>
<comment type="catalytic activity">
    <reaction evidence="8">
        <text>L-seryl-[protein] + UTP = O-(5'-uridylyl)-L-seryl-[protein] + diphosphate</text>
        <dbReference type="Rhea" id="RHEA:64604"/>
        <dbReference type="Rhea" id="RHEA-COMP:9863"/>
        <dbReference type="Rhea" id="RHEA-COMP:16635"/>
        <dbReference type="ChEBI" id="CHEBI:29999"/>
        <dbReference type="ChEBI" id="CHEBI:33019"/>
        <dbReference type="ChEBI" id="CHEBI:46398"/>
        <dbReference type="ChEBI" id="CHEBI:156051"/>
    </reaction>
</comment>
<dbReference type="Proteomes" id="UP001209257">
    <property type="component" value="Unassembled WGS sequence"/>
</dbReference>
<feature type="binding site" evidence="8">
    <location>
        <position position="107"/>
    </location>
    <ligand>
        <name>ATP</name>
        <dbReference type="ChEBI" id="CHEBI:30616"/>
    </ligand>
</feature>
<name>A0ABT2VPB8_9ALTE</name>
<keyword evidence="5 8" id="KW-0547">Nucleotide-binding</keyword>
<keyword evidence="2 8" id="KW-0808">Transferase</keyword>
<comment type="cofactor">
    <cofactor evidence="8">
        <name>Mg(2+)</name>
        <dbReference type="ChEBI" id="CHEBI:18420"/>
    </cofactor>
    <cofactor evidence="8">
        <name>Mn(2+)</name>
        <dbReference type="ChEBI" id="CHEBI:29035"/>
    </cofactor>
</comment>
<feature type="active site" description="Proton acceptor" evidence="8">
    <location>
        <position position="246"/>
    </location>
</feature>
<feature type="binding site" evidence="8">
    <location>
        <position position="84"/>
    </location>
    <ligand>
        <name>ATP</name>
        <dbReference type="ChEBI" id="CHEBI:30616"/>
    </ligand>
</feature>
<sequence length="474" mass="53168">MTLTHHYANTLPDLVSQVTPQPLTGLNLRLVNRAHADALALPDYWWQDDWLVKALHDSDSELAKGAVAQKYGGHQFGHWNPALGDGRGLLLGEAADATQGPQDLHLKGAGPTPYSRHADGRAVLRSTLREYLGQEALHHLGIPTSRSLCLLTSADTVYRERPEPGAMLIRTAPSHIRFGHFEFYYHSRNSQALDDLIQYTIARYFPECLAAPNPVAALLSAIVLRTARMVAHWQAHGFVHGVMNTDNMSVHGITFDYGPYAFMDAFRPNAVFNHTDHEGRYAFDRQPGIALWNLNALAHAFSGHCSTDELRDALSQFEPVFINQYRHQMTARMGLSDSADDVEIMQEFMALLSAEQHDYTLRFRQLAHADIHQSGSTLRDSFVDRVAFDAWWQRYRGAREHQATDADTLLAKNPAVIPRTHTLSALIAQAEQDDWQQVEAFIQALQTPFDTCWDEHEFARPPTEATPVSLSCSS</sequence>
<reference evidence="10" key="1">
    <citation type="submission" date="2023-07" db="EMBL/GenBank/DDBJ databases">
        <title>Study on multiphase classification of strain Alteromonas salexigens isolated from the Yellow Sea.</title>
        <authorList>
            <person name="Sun L."/>
        </authorList>
    </citation>
    <scope>NUCLEOTIDE SEQUENCE [LARGE SCALE GENOMIC DNA]</scope>
    <source>
        <strain evidence="10">ASW11-19</strain>
    </source>
</reference>
<keyword evidence="6 8" id="KW-0067">ATP-binding</keyword>
<comment type="catalytic activity">
    <reaction evidence="8">
        <text>L-tyrosyl-[protein] + ATP = O-(5'-adenylyl)-L-tyrosyl-[protein] + diphosphate</text>
        <dbReference type="Rhea" id="RHEA:54288"/>
        <dbReference type="Rhea" id="RHEA-COMP:10136"/>
        <dbReference type="Rhea" id="RHEA-COMP:13846"/>
        <dbReference type="ChEBI" id="CHEBI:30616"/>
        <dbReference type="ChEBI" id="CHEBI:33019"/>
        <dbReference type="ChEBI" id="CHEBI:46858"/>
        <dbReference type="ChEBI" id="CHEBI:83624"/>
        <dbReference type="EC" id="2.7.7.108"/>
    </reaction>
</comment>